<dbReference type="InterPro" id="IPR052374">
    <property type="entry name" value="SERAC1"/>
</dbReference>
<keyword evidence="6" id="KW-0496">Mitochondrion</keyword>
<accession>A0A146F2F7</accession>
<dbReference type="Gene3D" id="3.40.50.1820">
    <property type="entry name" value="alpha/beta hydrolase"/>
    <property type="match status" value="1"/>
</dbReference>
<dbReference type="AlphaFoldDB" id="A0A146F2F7"/>
<dbReference type="VEuPathDB" id="FungiDB:ASPFODRAFT_210154"/>
<dbReference type="InterPro" id="IPR029058">
    <property type="entry name" value="AB_hydrolase_fold"/>
</dbReference>
<keyword evidence="5" id="KW-0256">Endoplasmic reticulum</keyword>
<evidence type="ECO:0000256" key="4">
    <source>
        <dbReference type="ARBA" id="ARBA00007920"/>
    </source>
</evidence>
<evidence type="ECO:0000256" key="7">
    <source>
        <dbReference type="ARBA" id="ARBA00023136"/>
    </source>
</evidence>
<keyword evidence="7" id="KW-0472">Membrane</keyword>
<proteinExistence type="inferred from homology"/>
<dbReference type="PANTHER" id="PTHR48182">
    <property type="entry name" value="PROTEIN SERAC1"/>
    <property type="match status" value="1"/>
</dbReference>
<dbReference type="GO" id="GO:0016020">
    <property type="term" value="C:membrane"/>
    <property type="evidence" value="ECO:0007669"/>
    <property type="project" value="UniProtKB-SubCell"/>
</dbReference>
<comment type="caution">
    <text evidence="9">The sequence shown here is derived from an EMBL/GenBank/DDBJ whole genome shotgun (WGS) entry which is preliminary data.</text>
</comment>
<evidence type="ECO:0000256" key="6">
    <source>
        <dbReference type="ARBA" id="ARBA00023128"/>
    </source>
</evidence>
<comment type="similarity">
    <text evidence="4">Belongs to the putative lipase ROG1 family.</text>
</comment>
<dbReference type="Pfam" id="PF05057">
    <property type="entry name" value="DUF676"/>
    <property type="match status" value="1"/>
</dbReference>
<reference evidence="9 10" key="1">
    <citation type="journal article" date="2016" name="DNA Res.">
        <title>Genome sequence of Aspergillus luchuensis NBRC 4314.</title>
        <authorList>
            <person name="Yamada O."/>
            <person name="Machida M."/>
            <person name="Hosoyama A."/>
            <person name="Goto M."/>
            <person name="Takahashi T."/>
            <person name="Futagami T."/>
            <person name="Yamagata Y."/>
            <person name="Takeuchi M."/>
            <person name="Kobayashi T."/>
            <person name="Koike H."/>
            <person name="Abe K."/>
            <person name="Asai K."/>
            <person name="Arita M."/>
            <person name="Fujita N."/>
            <person name="Fukuda K."/>
            <person name="Higa K."/>
            <person name="Horikawa H."/>
            <person name="Ishikawa T."/>
            <person name="Jinno K."/>
            <person name="Kato Y."/>
            <person name="Kirimura K."/>
            <person name="Mizutani O."/>
            <person name="Nakasone K."/>
            <person name="Sano M."/>
            <person name="Shiraishi Y."/>
            <person name="Tsukahara M."/>
            <person name="Gomi K."/>
        </authorList>
    </citation>
    <scope>NUCLEOTIDE SEQUENCE [LARGE SCALE GENOMIC DNA]</scope>
    <source>
        <strain evidence="9 10">RIB 2604</strain>
    </source>
</reference>
<evidence type="ECO:0000256" key="2">
    <source>
        <dbReference type="ARBA" id="ARBA00004240"/>
    </source>
</evidence>
<dbReference type="Proteomes" id="UP000075230">
    <property type="component" value="Unassembled WGS sequence"/>
</dbReference>
<evidence type="ECO:0000313" key="10">
    <source>
        <dbReference type="Proteomes" id="UP000075230"/>
    </source>
</evidence>
<sequence>MSTESTENIRQVAKVLLEGLYVKMNEMKHKSLGIVFIAHSLGGLVVKKALNIASSIHNKRYEHLSSSVRGCLFLGVPHHGAGLASVAGWGSWLLGPFKRSSYVEDLRKDSPACQEISEDFVQTAKDLKIRTFYEDRRLNGLLAQTPRPTKPMRDLGMEATQTMGIAREAELRRLRSALKSLSGATDSVEVPMDTTTPLQGALREVQHVERMLGEEMPGEERLHWLNIGQATIEFD</sequence>
<evidence type="ECO:0000259" key="8">
    <source>
        <dbReference type="Pfam" id="PF05057"/>
    </source>
</evidence>
<evidence type="ECO:0000256" key="1">
    <source>
        <dbReference type="ARBA" id="ARBA00004173"/>
    </source>
</evidence>
<evidence type="ECO:0000313" key="9">
    <source>
        <dbReference type="EMBL" id="GAT20099.1"/>
    </source>
</evidence>
<feature type="domain" description="DUF676" evidence="8">
    <location>
        <begin position="7"/>
        <end position="108"/>
    </location>
</feature>
<protein>
    <recommendedName>
        <fullName evidence="8">DUF676 domain-containing protein</fullName>
    </recommendedName>
</protein>
<dbReference type="SUPFAM" id="SSF53474">
    <property type="entry name" value="alpha/beta-Hydrolases"/>
    <property type="match status" value="1"/>
</dbReference>
<dbReference type="PANTHER" id="PTHR48182:SF2">
    <property type="entry name" value="PROTEIN SERAC1"/>
    <property type="match status" value="1"/>
</dbReference>
<comment type="subcellular location">
    <subcellularLocation>
        <location evidence="2">Endoplasmic reticulum</location>
    </subcellularLocation>
    <subcellularLocation>
        <location evidence="3">Membrane</location>
    </subcellularLocation>
    <subcellularLocation>
        <location evidence="1">Mitochondrion</location>
    </subcellularLocation>
</comment>
<dbReference type="EMBL" id="BCWF01000006">
    <property type="protein sequence ID" value="GAT20099.1"/>
    <property type="molecule type" value="Genomic_DNA"/>
</dbReference>
<evidence type="ECO:0000256" key="3">
    <source>
        <dbReference type="ARBA" id="ARBA00004370"/>
    </source>
</evidence>
<reference evidence="10" key="2">
    <citation type="submission" date="2016-02" db="EMBL/GenBank/DDBJ databases">
        <title>Genome sequencing of Aspergillus luchuensis NBRC 4314.</title>
        <authorList>
            <person name="Yamada O."/>
        </authorList>
    </citation>
    <scope>NUCLEOTIDE SEQUENCE [LARGE SCALE GENOMIC DNA]</scope>
    <source>
        <strain evidence="10">RIB 2604</strain>
    </source>
</reference>
<name>A0A146F2F7_ASPKA</name>
<evidence type="ECO:0000256" key="5">
    <source>
        <dbReference type="ARBA" id="ARBA00022824"/>
    </source>
</evidence>
<dbReference type="GO" id="GO:0005783">
    <property type="term" value="C:endoplasmic reticulum"/>
    <property type="evidence" value="ECO:0007669"/>
    <property type="project" value="UniProtKB-SubCell"/>
</dbReference>
<organism evidence="9 10">
    <name type="scientific">Aspergillus kawachii</name>
    <name type="common">White koji mold</name>
    <name type="synonym">Aspergillus awamori var. kawachi</name>
    <dbReference type="NCBI Taxonomy" id="1069201"/>
    <lineage>
        <taxon>Eukaryota</taxon>
        <taxon>Fungi</taxon>
        <taxon>Dikarya</taxon>
        <taxon>Ascomycota</taxon>
        <taxon>Pezizomycotina</taxon>
        <taxon>Eurotiomycetes</taxon>
        <taxon>Eurotiomycetidae</taxon>
        <taxon>Eurotiales</taxon>
        <taxon>Aspergillaceae</taxon>
        <taxon>Aspergillus</taxon>
        <taxon>Aspergillus subgen. Circumdati</taxon>
    </lineage>
</organism>
<dbReference type="InterPro" id="IPR007751">
    <property type="entry name" value="DUF676_lipase-like"/>
</dbReference>
<dbReference type="GO" id="GO:0005739">
    <property type="term" value="C:mitochondrion"/>
    <property type="evidence" value="ECO:0007669"/>
    <property type="project" value="UniProtKB-SubCell"/>
</dbReference>
<gene>
    <name evidence="9" type="ORF">RIB2604_00606880</name>
</gene>